<gene>
    <name evidence="1" type="ORF">LCGC14_2124400</name>
</gene>
<dbReference type="EMBL" id="LAZR01026513">
    <property type="protein sequence ID" value="KKL68493.1"/>
    <property type="molecule type" value="Genomic_DNA"/>
</dbReference>
<name>A0A0F9E383_9ZZZZ</name>
<proteinExistence type="predicted"/>
<comment type="caution">
    <text evidence="1">The sequence shown here is derived from an EMBL/GenBank/DDBJ whole genome shotgun (WGS) entry which is preliminary data.</text>
</comment>
<sequence>MEKLDIKRLREEGVAQARKELEAAGTTKEK</sequence>
<accession>A0A0F9E383</accession>
<dbReference type="AlphaFoldDB" id="A0A0F9E383"/>
<feature type="non-terminal residue" evidence="1">
    <location>
        <position position="30"/>
    </location>
</feature>
<reference evidence="1" key="1">
    <citation type="journal article" date="2015" name="Nature">
        <title>Complex archaea that bridge the gap between prokaryotes and eukaryotes.</title>
        <authorList>
            <person name="Spang A."/>
            <person name="Saw J.H."/>
            <person name="Jorgensen S.L."/>
            <person name="Zaremba-Niedzwiedzka K."/>
            <person name="Martijn J."/>
            <person name="Lind A.E."/>
            <person name="van Eijk R."/>
            <person name="Schleper C."/>
            <person name="Guy L."/>
            <person name="Ettema T.J."/>
        </authorList>
    </citation>
    <scope>NUCLEOTIDE SEQUENCE</scope>
</reference>
<organism evidence="1">
    <name type="scientific">marine sediment metagenome</name>
    <dbReference type="NCBI Taxonomy" id="412755"/>
    <lineage>
        <taxon>unclassified sequences</taxon>
        <taxon>metagenomes</taxon>
        <taxon>ecological metagenomes</taxon>
    </lineage>
</organism>
<evidence type="ECO:0000313" key="1">
    <source>
        <dbReference type="EMBL" id="KKL68493.1"/>
    </source>
</evidence>
<protein>
    <submittedName>
        <fullName evidence="1">Uncharacterized protein</fullName>
    </submittedName>
</protein>